<comment type="subcellular location">
    <subcellularLocation>
        <location evidence="1 10">Mitochondrion inner membrane</location>
    </subcellularLocation>
</comment>
<gene>
    <name evidence="12" type="primary">CYC3</name>
    <name evidence="12" type="ORF">HK105_202563</name>
</gene>
<comment type="catalytic activity">
    <reaction evidence="10">
        <text>holo-[cytochrome c] = apo-[cytochrome c] + heme b</text>
        <dbReference type="Rhea" id="RHEA:22648"/>
        <dbReference type="Rhea" id="RHEA-COMP:10725"/>
        <dbReference type="Rhea" id="RHEA-COMP:10726"/>
        <dbReference type="ChEBI" id="CHEBI:29950"/>
        <dbReference type="ChEBI" id="CHEBI:60344"/>
        <dbReference type="ChEBI" id="CHEBI:83739"/>
        <dbReference type="EC" id="4.4.1.17"/>
    </reaction>
</comment>
<accession>A0ABR4NDT1</accession>
<keyword evidence="7 10" id="KW-0496">Mitochondrion</keyword>
<keyword evidence="4 10" id="KW-0479">Metal-binding</keyword>
<dbReference type="EC" id="4.4.1.17" evidence="10"/>
<dbReference type="PANTHER" id="PTHR12743:SF3">
    <property type="entry name" value="HOLOCYTOCHROME-C SYNTHASE"/>
    <property type="match status" value="1"/>
</dbReference>
<keyword evidence="3 10" id="KW-0349">Heme</keyword>
<keyword evidence="13" id="KW-1185">Reference proteome</keyword>
<evidence type="ECO:0000256" key="10">
    <source>
        <dbReference type="RuleBase" id="RU363130"/>
    </source>
</evidence>
<dbReference type="EMBL" id="JADGIZ020000009">
    <property type="protein sequence ID" value="KAL2917690.1"/>
    <property type="molecule type" value="Genomic_DNA"/>
</dbReference>
<protein>
    <recommendedName>
        <fullName evidence="10">Holocytochrome c-type synthase</fullName>
        <ecNumber evidence="10">4.4.1.17</ecNumber>
    </recommendedName>
</protein>
<organism evidence="12 13">
    <name type="scientific">Polyrhizophydium stewartii</name>
    <dbReference type="NCBI Taxonomy" id="2732419"/>
    <lineage>
        <taxon>Eukaryota</taxon>
        <taxon>Fungi</taxon>
        <taxon>Fungi incertae sedis</taxon>
        <taxon>Chytridiomycota</taxon>
        <taxon>Chytridiomycota incertae sedis</taxon>
        <taxon>Chytridiomycetes</taxon>
        <taxon>Rhizophydiales</taxon>
        <taxon>Rhizophydiales incertae sedis</taxon>
        <taxon>Polyrhizophydium</taxon>
    </lineage>
</organism>
<feature type="region of interest" description="Disordered" evidence="11">
    <location>
        <begin position="1"/>
        <end position="40"/>
    </location>
</feature>
<proteinExistence type="inferred from homology"/>
<sequence length="244" mass="27176">MSEAPKCPVDHTKFARHGTNAGAGAGASGTAGASDAPKCPVDHTKFSGSARLTHGDGLNPDNMMPNLTQDMAPGQTIKLPTERTMSSIPKSDGGVWEYPSPQQFFNALKRKGKEAPEHEISGMVDIHNFLNEAGWLEIMKWESKYHCDCKDVKLVKFQGRPDDLSPKAWFYTTFRGVERPFDRHDWTVERCGTPVRYVIDYYSGPDEGANPVFNLDVRPALDSPASVFDRLREGASRLWDKIFK</sequence>
<comment type="function">
    <text evidence="10">Lyase that catalyzes the covalent linking of the heme group to the cytochrome C apoprotein to produce the mature functional cytochrome.</text>
</comment>
<dbReference type="GO" id="GO:0004408">
    <property type="term" value="F:holocytochrome-c synthase activity"/>
    <property type="evidence" value="ECO:0007669"/>
    <property type="project" value="UniProtKB-EC"/>
</dbReference>
<keyword evidence="5 10" id="KW-0999">Mitochondrion inner membrane</keyword>
<reference evidence="12 13" key="1">
    <citation type="submission" date="2023-09" db="EMBL/GenBank/DDBJ databases">
        <title>Pangenome analysis of Batrachochytrium dendrobatidis and related Chytrids.</title>
        <authorList>
            <person name="Yacoub M.N."/>
            <person name="Stajich J.E."/>
            <person name="James T.Y."/>
        </authorList>
    </citation>
    <scope>NUCLEOTIDE SEQUENCE [LARGE SCALE GENOMIC DNA]</scope>
    <source>
        <strain evidence="12 13">JEL0888</strain>
    </source>
</reference>
<keyword evidence="8 10" id="KW-0472">Membrane</keyword>
<comment type="similarity">
    <text evidence="2 10">Belongs to the cytochrome c-type heme lyase family.</text>
</comment>
<evidence type="ECO:0000256" key="4">
    <source>
        <dbReference type="ARBA" id="ARBA00022723"/>
    </source>
</evidence>
<evidence type="ECO:0000256" key="6">
    <source>
        <dbReference type="ARBA" id="ARBA00023004"/>
    </source>
</evidence>
<evidence type="ECO:0000256" key="3">
    <source>
        <dbReference type="ARBA" id="ARBA00022617"/>
    </source>
</evidence>
<dbReference type="InterPro" id="IPR000511">
    <property type="entry name" value="Holocyt_c/c1_synthase"/>
</dbReference>
<evidence type="ECO:0000256" key="5">
    <source>
        <dbReference type="ARBA" id="ARBA00022792"/>
    </source>
</evidence>
<evidence type="ECO:0000313" key="13">
    <source>
        <dbReference type="Proteomes" id="UP001527925"/>
    </source>
</evidence>
<dbReference type="PANTHER" id="PTHR12743">
    <property type="entry name" value="CYTOCHROME C1 HEME LYASE"/>
    <property type="match status" value="1"/>
</dbReference>
<evidence type="ECO:0000256" key="2">
    <source>
        <dbReference type="ARBA" id="ARBA00007255"/>
    </source>
</evidence>
<comment type="caution">
    <text evidence="12">The sequence shown here is derived from an EMBL/GenBank/DDBJ whole genome shotgun (WGS) entry which is preliminary data.</text>
</comment>
<evidence type="ECO:0000256" key="8">
    <source>
        <dbReference type="ARBA" id="ARBA00023136"/>
    </source>
</evidence>
<evidence type="ECO:0000256" key="1">
    <source>
        <dbReference type="ARBA" id="ARBA00004273"/>
    </source>
</evidence>
<dbReference type="Pfam" id="PF01265">
    <property type="entry name" value="Cyto_heme_lyase"/>
    <property type="match status" value="1"/>
</dbReference>
<keyword evidence="9 10" id="KW-0456">Lyase</keyword>
<evidence type="ECO:0000256" key="7">
    <source>
        <dbReference type="ARBA" id="ARBA00023128"/>
    </source>
</evidence>
<evidence type="ECO:0000256" key="9">
    <source>
        <dbReference type="ARBA" id="ARBA00023239"/>
    </source>
</evidence>
<name>A0ABR4NDT1_9FUNG</name>
<evidence type="ECO:0000313" key="12">
    <source>
        <dbReference type="EMBL" id="KAL2917690.1"/>
    </source>
</evidence>
<keyword evidence="6 10" id="KW-0408">Iron</keyword>
<evidence type="ECO:0000256" key="11">
    <source>
        <dbReference type="SAM" id="MobiDB-lite"/>
    </source>
</evidence>
<dbReference type="Proteomes" id="UP001527925">
    <property type="component" value="Unassembled WGS sequence"/>
</dbReference>
<dbReference type="PROSITE" id="PS00822">
    <property type="entry name" value="CYTO_HEME_LYASE_2"/>
    <property type="match status" value="1"/>
</dbReference>